<dbReference type="PANTHER" id="PTHR34387:SF1">
    <property type="entry name" value="PERIPLASMIC IMMUNOGENIC PROTEIN"/>
    <property type="match status" value="1"/>
</dbReference>
<organism evidence="2 3">
    <name type="scientific">Thalassotalea fonticola</name>
    <dbReference type="NCBI Taxonomy" id="3065649"/>
    <lineage>
        <taxon>Bacteria</taxon>
        <taxon>Pseudomonadati</taxon>
        <taxon>Pseudomonadota</taxon>
        <taxon>Gammaproteobacteria</taxon>
        <taxon>Alteromonadales</taxon>
        <taxon>Colwelliaceae</taxon>
        <taxon>Thalassotalea</taxon>
    </lineage>
</organism>
<name>A0ABZ0GL08_9GAMM</name>
<feature type="signal peptide" evidence="1">
    <location>
        <begin position="1"/>
        <end position="17"/>
    </location>
</feature>
<accession>A0ABZ0GL08</accession>
<dbReference type="PANTHER" id="PTHR34387">
    <property type="entry name" value="SLR1258 PROTEIN"/>
    <property type="match status" value="1"/>
</dbReference>
<dbReference type="InterPro" id="IPR052022">
    <property type="entry name" value="26kDa_periplasmic_antigen"/>
</dbReference>
<reference evidence="2 3" key="1">
    <citation type="submission" date="2023-09" db="EMBL/GenBank/DDBJ databases">
        <authorList>
            <person name="Qi X."/>
        </authorList>
    </citation>
    <scope>NUCLEOTIDE SEQUENCE [LARGE SCALE GENOMIC DNA]</scope>
    <source>
        <strain evidence="2 3">S1-1</strain>
    </source>
</reference>
<dbReference type="EMBL" id="CP136600">
    <property type="protein sequence ID" value="WOH36420.1"/>
    <property type="molecule type" value="Genomic_DNA"/>
</dbReference>
<dbReference type="Gene3D" id="3.30.70.2970">
    <property type="entry name" value="Protein of unknown function (DUF541), domain 2"/>
    <property type="match status" value="1"/>
</dbReference>
<dbReference type="Proteomes" id="UP001301442">
    <property type="component" value="Chromosome"/>
</dbReference>
<keyword evidence="1" id="KW-0732">Signal</keyword>
<evidence type="ECO:0000256" key="1">
    <source>
        <dbReference type="SAM" id="SignalP"/>
    </source>
</evidence>
<evidence type="ECO:0000313" key="2">
    <source>
        <dbReference type="EMBL" id="WOH36420.1"/>
    </source>
</evidence>
<dbReference type="RefSeq" id="WP_348395233.1">
    <property type="nucleotide sequence ID" value="NZ_CP136600.1"/>
</dbReference>
<evidence type="ECO:0000313" key="3">
    <source>
        <dbReference type="Proteomes" id="UP001301442"/>
    </source>
</evidence>
<dbReference type="Pfam" id="PF04402">
    <property type="entry name" value="SIMPL"/>
    <property type="match status" value="1"/>
</dbReference>
<dbReference type="Gene3D" id="3.30.110.170">
    <property type="entry name" value="Protein of unknown function (DUF541), domain 1"/>
    <property type="match status" value="1"/>
</dbReference>
<keyword evidence="3" id="KW-1185">Reference proteome</keyword>
<gene>
    <name evidence="2" type="ORF">RI844_13690</name>
</gene>
<proteinExistence type="predicted"/>
<dbReference type="InterPro" id="IPR007497">
    <property type="entry name" value="SIMPL/DUF541"/>
</dbReference>
<protein>
    <submittedName>
        <fullName evidence="2">SIMPL domain-containing protein</fullName>
    </submittedName>
</protein>
<feature type="chain" id="PRO_5047313904" evidence="1">
    <location>
        <begin position="18"/>
        <end position="241"/>
    </location>
</feature>
<sequence length="241" mass="26980">MKKILLVLSLISCTSLASVIPNEPHIYVEGTSEFGVFPDQIKVSVSLRAVNLDAEVAKSEVDQKSLKLFEAVKKLNVEKGDITATPLQINPAFEYEDRKKIDKGTSVNRNVDIVLKDLKKYPQLNDILVNVGITSKISSTVEVSNENELKKKALMLALKDARVKAENLAELQNKKVKDVHSISEFKTRDDNSYSLRPEQRIYGQSYAVAEQRRRVPPPPPGIFEIGEMSVTATVYVVYTME</sequence>